<accession>A0A4S4MW53</accession>
<evidence type="ECO:0000313" key="2">
    <source>
        <dbReference type="Proteomes" id="UP000308730"/>
    </source>
</evidence>
<reference evidence="1 2" key="1">
    <citation type="submission" date="2019-02" db="EMBL/GenBank/DDBJ databases">
        <title>Genome sequencing of the rare red list fungi Antrodiella citrinella (Flaviporus citrinellus).</title>
        <authorList>
            <person name="Buettner E."/>
            <person name="Kellner H."/>
        </authorList>
    </citation>
    <scope>NUCLEOTIDE SEQUENCE [LARGE SCALE GENOMIC DNA]</scope>
    <source>
        <strain evidence="1 2">DSM 108506</strain>
    </source>
</reference>
<keyword evidence="2" id="KW-1185">Reference proteome</keyword>
<proteinExistence type="predicted"/>
<dbReference type="GO" id="GO:0005739">
    <property type="term" value="C:mitochondrion"/>
    <property type="evidence" value="ECO:0007669"/>
    <property type="project" value="TreeGrafter"/>
</dbReference>
<comment type="caution">
    <text evidence="1">The sequence shown here is derived from an EMBL/GenBank/DDBJ whole genome shotgun (WGS) entry which is preliminary data.</text>
</comment>
<gene>
    <name evidence="1" type="ORF">EUX98_g4698</name>
</gene>
<dbReference type="OrthoDB" id="2831558at2759"/>
<dbReference type="AlphaFoldDB" id="A0A4S4MW53"/>
<organism evidence="1 2">
    <name type="scientific">Antrodiella citrinella</name>
    <dbReference type="NCBI Taxonomy" id="2447956"/>
    <lineage>
        <taxon>Eukaryota</taxon>
        <taxon>Fungi</taxon>
        <taxon>Dikarya</taxon>
        <taxon>Basidiomycota</taxon>
        <taxon>Agaricomycotina</taxon>
        <taxon>Agaricomycetes</taxon>
        <taxon>Polyporales</taxon>
        <taxon>Steccherinaceae</taxon>
        <taxon>Antrodiella</taxon>
    </lineage>
</organism>
<dbReference type="EMBL" id="SGPM01000121">
    <property type="protein sequence ID" value="THH29501.1"/>
    <property type="molecule type" value="Genomic_DNA"/>
</dbReference>
<dbReference type="PANTHER" id="PTHR36091">
    <property type="entry name" value="ALTERED INHERITANCE OF MITOCHONDRIA PROTEIN 9, MITOCHONDRIAL"/>
    <property type="match status" value="1"/>
</dbReference>
<dbReference type="PANTHER" id="PTHR36091:SF2">
    <property type="entry name" value="AMINOGLYCOSIDE PHOSPHOTRANSFERASE DOMAIN-CONTAINING PROTEIN"/>
    <property type="match status" value="1"/>
</dbReference>
<dbReference type="Proteomes" id="UP000308730">
    <property type="component" value="Unassembled WGS sequence"/>
</dbReference>
<dbReference type="InterPro" id="IPR051035">
    <property type="entry name" value="Mito_inheritance_9"/>
</dbReference>
<sequence>MNSIHGRSTLFIMNLRVSTIFGSVTMSWESEREALSAFHRCTDPLAAAAGTSINDALRHAELMRIFTVDGLCRLAALSVDRSPDDVVSLEKLAEGGFNRTFRINMCDGFQMVPRIPYPVTKPKYFALASEVATMDFSGMTLPQVYGYAPAPDNAAETDHIRGIYTSLRVFNHATAAREGETCTLKVALIEATERWEALSCPVAFDAEDVRATLTLDKAEGWVGIEHYEEAKARRLQWKEDALARTDDEEVPFDDMDEAEYN</sequence>
<evidence type="ECO:0000313" key="1">
    <source>
        <dbReference type="EMBL" id="THH29501.1"/>
    </source>
</evidence>
<protein>
    <submittedName>
        <fullName evidence="1">Uncharacterized protein</fullName>
    </submittedName>
</protein>
<name>A0A4S4MW53_9APHY</name>